<evidence type="ECO:0000313" key="5">
    <source>
        <dbReference type="Proteomes" id="UP000033876"/>
    </source>
</evidence>
<gene>
    <name evidence="4" type="ORF">US50_C0014G0005</name>
</gene>
<dbReference type="GO" id="GO:0005829">
    <property type="term" value="C:cytosol"/>
    <property type="evidence" value="ECO:0007669"/>
    <property type="project" value="TreeGrafter"/>
</dbReference>
<feature type="binding site" evidence="3">
    <location>
        <position position="190"/>
    </location>
    <ligand>
        <name>a divalent metal cation</name>
        <dbReference type="ChEBI" id="CHEBI:60240"/>
        <label>2</label>
    </ligand>
</feature>
<protein>
    <submittedName>
        <fullName evidence="4">Hydrolase, TatD family</fullName>
    </submittedName>
</protein>
<dbReference type="PANTHER" id="PTHR46124">
    <property type="entry name" value="D-AMINOACYL-TRNA DEACYLASE"/>
    <property type="match status" value="1"/>
</dbReference>
<dbReference type="AlphaFoldDB" id="A0A0G0GWT5"/>
<comment type="caution">
    <text evidence="4">The sequence shown here is derived from an EMBL/GenBank/DDBJ whole genome shotgun (WGS) entry which is preliminary data.</text>
</comment>
<dbReference type="PANTHER" id="PTHR46124:SF2">
    <property type="entry name" value="D-AMINOACYL-TRNA DEACYLASE"/>
    <property type="match status" value="1"/>
</dbReference>
<feature type="binding site" evidence="3">
    <location>
        <position position="9"/>
    </location>
    <ligand>
        <name>a divalent metal cation</name>
        <dbReference type="ChEBI" id="CHEBI:60240"/>
        <label>1</label>
    </ligand>
</feature>
<evidence type="ECO:0000256" key="1">
    <source>
        <dbReference type="ARBA" id="ARBA00022723"/>
    </source>
</evidence>
<proteinExistence type="predicted"/>
<dbReference type="InterPro" id="IPR001130">
    <property type="entry name" value="TatD-like"/>
</dbReference>
<dbReference type="Gene3D" id="3.20.20.140">
    <property type="entry name" value="Metal-dependent hydrolases"/>
    <property type="match status" value="1"/>
</dbReference>
<dbReference type="FunFam" id="3.20.20.140:FF:000005">
    <property type="entry name" value="TatD family hydrolase"/>
    <property type="match status" value="1"/>
</dbReference>
<dbReference type="PATRIC" id="fig|1618742.3.peg.304"/>
<evidence type="ECO:0000256" key="2">
    <source>
        <dbReference type="ARBA" id="ARBA00022801"/>
    </source>
</evidence>
<evidence type="ECO:0000256" key="3">
    <source>
        <dbReference type="PIRSR" id="PIRSR005902-1"/>
    </source>
</evidence>
<dbReference type="PIRSF" id="PIRSF005902">
    <property type="entry name" value="DNase_TatD"/>
    <property type="match status" value="1"/>
</dbReference>
<dbReference type="Proteomes" id="UP000033876">
    <property type="component" value="Unassembled WGS sequence"/>
</dbReference>
<keyword evidence="2 4" id="KW-0378">Hydrolase</keyword>
<accession>A0A0G0GWT5</accession>
<feature type="binding site" evidence="3">
    <location>
        <position position="138"/>
    </location>
    <ligand>
        <name>a divalent metal cation</name>
        <dbReference type="ChEBI" id="CHEBI:60240"/>
        <label>2</label>
    </ligand>
</feature>
<dbReference type="SUPFAM" id="SSF51556">
    <property type="entry name" value="Metallo-dependent hydrolases"/>
    <property type="match status" value="1"/>
</dbReference>
<organism evidence="4 5">
    <name type="scientific">Candidatus Nomurabacteria bacterium GW2011_GWB1_37_5</name>
    <dbReference type="NCBI Taxonomy" id="1618742"/>
    <lineage>
        <taxon>Bacteria</taxon>
        <taxon>Candidatus Nomuraibacteriota</taxon>
    </lineage>
</organism>
<reference evidence="4 5" key="1">
    <citation type="journal article" date="2015" name="Nature">
        <title>rRNA introns, odd ribosomes, and small enigmatic genomes across a large radiation of phyla.</title>
        <authorList>
            <person name="Brown C.T."/>
            <person name="Hug L.A."/>
            <person name="Thomas B.C."/>
            <person name="Sharon I."/>
            <person name="Castelle C.J."/>
            <person name="Singh A."/>
            <person name="Wilkins M.J."/>
            <person name="Williams K.H."/>
            <person name="Banfield J.F."/>
        </authorList>
    </citation>
    <scope>NUCLEOTIDE SEQUENCE [LARGE SCALE GENOMIC DNA]</scope>
</reference>
<dbReference type="Pfam" id="PF01026">
    <property type="entry name" value="TatD_DNase"/>
    <property type="match status" value="1"/>
</dbReference>
<feature type="binding site" evidence="3">
    <location>
        <position position="100"/>
    </location>
    <ligand>
        <name>a divalent metal cation</name>
        <dbReference type="ChEBI" id="CHEBI:60240"/>
        <label>1</label>
    </ligand>
</feature>
<feature type="binding site" evidence="3">
    <location>
        <position position="238"/>
    </location>
    <ligand>
        <name>a divalent metal cation</name>
        <dbReference type="ChEBI" id="CHEBI:60240"/>
        <label>1</label>
    </ligand>
</feature>
<dbReference type="EMBL" id="LBTF01000014">
    <property type="protein sequence ID" value="KKQ35458.1"/>
    <property type="molecule type" value="Genomic_DNA"/>
</dbReference>
<sequence>MRFIDIHSHLNLSPLKENKEAVLARMRTAQVATIVVGADYNTSEEAVVIAENNPDIWATVGLHPIEHDRPGDKTDNDKEIFDYEKYKELALHPRVVAIGECGLDYFRDMRPETKEKQKDLFKKHIKLALEVNKPLMIHCRPSKGSMDAYEDLYDILVSDIRPVRMARPGGYPVSGRGMNKDKDNLRGNLHFFAGNVEIAKKFLELGFTFSFDGPITFSHDYDEVIKFLPLESVMVETDAPFAAPAPYRGKTNEPAYVVEIAKKISEIKDIDQEKVYQTLLKNSVKFFNLSRTPLDK</sequence>
<dbReference type="GO" id="GO:0046872">
    <property type="term" value="F:metal ion binding"/>
    <property type="evidence" value="ECO:0007669"/>
    <property type="project" value="UniProtKB-KW"/>
</dbReference>
<name>A0A0G0GWT5_9BACT</name>
<dbReference type="InterPro" id="IPR032466">
    <property type="entry name" value="Metal_Hydrolase"/>
</dbReference>
<dbReference type="CDD" id="cd01310">
    <property type="entry name" value="TatD_DNAse"/>
    <property type="match status" value="1"/>
</dbReference>
<keyword evidence="1 3" id="KW-0479">Metal-binding</keyword>
<dbReference type="GO" id="GO:0016788">
    <property type="term" value="F:hydrolase activity, acting on ester bonds"/>
    <property type="evidence" value="ECO:0007669"/>
    <property type="project" value="InterPro"/>
</dbReference>
<feature type="binding site" evidence="3">
    <location>
        <position position="7"/>
    </location>
    <ligand>
        <name>a divalent metal cation</name>
        <dbReference type="ChEBI" id="CHEBI:60240"/>
        <label>1</label>
    </ligand>
</feature>
<evidence type="ECO:0000313" key="4">
    <source>
        <dbReference type="EMBL" id="KKQ35458.1"/>
    </source>
</evidence>